<dbReference type="GO" id="GO:0003676">
    <property type="term" value="F:nucleic acid binding"/>
    <property type="evidence" value="ECO:0007669"/>
    <property type="project" value="InterPro"/>
</dbReference>
<dbReference type="Proteomes" id="UP000050489">
    <property type="component" value="Unassembled WGS sequence"/>
</dbReference>
<evidence type="ECO:0000259" key="1">
    <source>
        <dbReference type="Pfam" id="PF16473"/>
    </source>
</evidence>
<gene>
    <name evidence="2" type="ORF">AN695_0212550</name>
</gene>
<sequence>MNDLMIDLETMGNRPKAPIVAIGAVFFNPMTGELGPQFYTAVNLASELAAGAVPDGDTINWWLKQSSEARAAITSDEAKPIAEALDALTNFVTRSCEQPKYLKVWGNGAAFDNVILREAYERCSKAPCWNWFNDLDVRTMVNLGRRVGFDPKRDLPFDGERHNALADAVHQAQYVSLIHQRVIPMPDEGSENEPG</sequence>
<evidence type="ECO:0000313" key="2">
    <source>
        <dbReference type="EMBL" id="OCO87813.1"/>
    </source>
</evidence>
<name>A0A2F0PUX4_SERMA</name>
<reference evidence="3" key="1">
    <citation type="submission" date="2016-04" db="EMBL/GenBank/DDBJ databases">
        <authorList>
            <person name="Osei Sekyere J."/>
            <person name="Sivertsen A."/>
            <person name="Pedersen A.T."/>
            <person name="Sundsfjord A."/>
        </authorList>
    </citation>
    <scope>NUCLEOTIDE SEQUENCE [LARGE SCALE GENOMIC DNA]</scope>
    <source>
        <strain evidence="3">945174350</strain>
    </source>
</reference>
<comment type="caution">
    <text evidence="2">The sequence shown here is derived from an EMBL/GenBank/DDBJ whole genome shotgun (WGS) entry which is preliminary data.</text>
</comment>
<evidence type="ECO:0000313" key="3">
    <source>
        <dbReference type="Proteomes" id="UP000050489"/>
    </source>
</evidence>
<accession>A0A2F0PUX4</accession>
<proteinExistence type="predicted"/>
<protein>
    <submittedName>
        <fullName evidence="2">ATPase</fullName>
    </submittedName>
</protein>
<dbReference type="InterPro" id="IPR036397">
    <property type="entry name" value="RNaseH_sf"/>
</dbReference>
<feature type="domain" description="3'-5' exoribonuclease Rv2179c-like" evidence="1">
    <location>
        <begin position="2"/>
        <end position="178"/>
    </location>
</feature>
<organism evidence="2 3">
    <name type="scientific">Serratia marcescens</name>
    <dbReference type="NCBI Taxonomy" id="615"/>
    <lineage>
        <taxon>Bacteria</taxon>
        <taxon>Pseudomonadati</taxon>
        <taxon>Pseudomonadota</taxon>
        <taxon>Gammaproteobacteria</taxon>
        <taxon>Enterobacterales</taxon>
        <taxon>Yersiniaceae</taxon>
        <taxon>Serratia</taxon>
    </lineage>
</organism>
<dbReference type="Gene3D" id="3.30.420.10">
    <property type="entry name" value="Ribonuclease H-like superfamily/Ribonuclease H"/>
    <property type="match status" value="1"/>
</dbReference>
<dbReference type="RefSeq" id="WP_055312876.1">
    <property type="nucleotide sequence ID" value="NZ_JAFHIK010000004.1"/>
</dbReference>
<dbReference type="AlphaFoldDB" id="A0A2F0PUX4"/>
<dbReference type="SUPFAM" id="SSF53098">
    <property type="entry name" value="Ribonuclease H-like"/>
    <property type="match status" value="1"/>
</dbReference>
<dbReference type="Pfam" id="PF16473">
    <property type="entry name" value="Rv2179c-like"/>
    <property type="match status" value="1"/>
</dbReference>
<dbReference type="InterPro" id="IPR033390">
    <property type="entry name" value="Rv2179c-like"/>
</dbReference>
<dbReference type="EMBL" id="LJEX02000057">
    <property type="protein sequence ID" value="OCO87813.1"/>
    <property type="molecule type" value="Genomic_DNA"/>
</dbReference>
<dbReference type="InterPro" id="IPR012337">
    <property type="entry name" value="RNaseH-like_sf"/>
</dbReference>